<dbReference type="InterPro" id="IPR040411">
    <property type="entry name" value="At5g23160-like"/>
</dbReference>
<comment type="caution">
    <text evidence="3">The sequence shown here is derived from an EMBL/GenBank/DDBJ whole genome shotgun (WGS) entry which is preliminary data.</text>
</comment>
<evidence type="ECO:0000256" key="2">
    <source>
        <dbReference type="SAM" id="Phobius"/>
    </source>
</evidence>
<dbReference type="PANTHER" id="PTHR34379:SF3">
    <property type="entry name" value="PROTEIN, PUTATIVE-RELATED"/>
    <property type="match status" value="1"/>
</dbReference>
<dbReference type="AlphaFoldDB" id="A0AAN7J259"/>
<feature type="region of interest" description="Disordered" evidence="1">
    <location>
        <begin position="72"/>
        <end position="116"/>
    </location>
</feature>
<evidence type="ECO:0000313" key="4">
    <source>
        <dbReference type="Proteomes" id="UP001324115"/>
    </source>
</evidence>
<gene>
    <name evidence="3" type="ORF">RGQ29_014990</name>
</gene>
<dbReference type="EMBL" id="JAXUIC010000003">
    <property type="protein sequence ID" value="KAK4597234.1"/>
    <property type="molecule type" value="Genomic_DNA"/>
</dbReference>
<name>A0AAN7J259_QUERU</name>
<dbReference type="PANTHER" id="PTHR34379">
    <property type="entry name" value="OS07G0553800 PROTEIN"/>
    <property type="match status" value="1"/>
</dbReference>
<sequence>MAKAQKKTLQNKPKTNNFLSCFGCSNNNNIVLEYKKETNIKSDGMKKKKKKEKKEEARWSFWTRFSMKKSATRTVPLEFDNKSSNSNSKFSSNSISNFNSQPAVPHDKEAPNPSNKEIQVLPHHHQLIHQDQIQTRPEPNNNISEQNNINSKLEHAHVDASKDDTHKKRSSFCRKIEAIRTGSTHQPGSPPDPNKFKPNTEFKPRSKLIKPTGMEPTCRNERRATLPSMNTRQNDALLIIAQTKKKKQQQQLDPVLVGLSIIMVTLLIMLLWGRFCAILCTSAWCYFVPCFKKRNLNSQYQYYRYDSEEYKKKVILEGFLERNH</sequence>
<keyword evidence="2" id="KW-1133">Transmembrane helix</keyword>
<feature type="compositionally biased region" description="Basic and acidic residues" evidence="1">
    <location>
        <begin position="194"/>
        <end position="204"/>
    </location>
</feature>
<dbReference type="Proteomes" id="UP001324115">
    <property type="component" value="Unassembled WGS sequence"/>
</dbReference>
<keyword evidence="2" id="KW-0472">Membrane</keyword>
<feature type="compositionally biased region" description="Low complexity" evidence="1">
    <location>
        <begin position="129"/>
        <end position="146"/>
    </location>
</feature>
<accession>A0AAN7J259</accession>
<reference evidence="3 4" key="1">
    <citation type="journal article" date="2023" name="G3 (Bethesda)">
        <title>A haplotype-resolved chromosome-scale genome for Quercus rubra L. provides insights into the genetics of adaptive traits for red oak species.</title>
        <authorList>
            <person name="Kapoor B."/>
            <person name="Jenkins J."/>
            <person name="Schmutz J."/>
            <person name="Zhebentyayeva T."/>
            <person name="Kuelheim C."/>
            <person name="Coggeshall M."/>
            <person name="Heim C."/>
            <person name="Lasky J.R."/>
            <person name="Leites L."/>
            <person name="Islam-Faridi N."/>
            <person name="Romero-Severson J."/>
            <person name="DeLeo V.L."/>
            <person name="Lucas S.M."/>
            <person name="Lazic D."/>
            <person name="Gailing O."/>
            <person name="Carlson J."/>
            <person name="Staton M."/>
        </authorList>
    </citation>
    <scope>NUCLEOTIDE SEQUENCE [LARGE SCALE GENOMIC DNA]</scope>
    <source>
        <strain evidence="3">Pseudo-F2</strain>
    </source>
</reference>
<feature type="region of interest" description="Disordered" evidence="1">
    <location>
        <begin position="127"/>
        <end position="146"/>
    </location>
</feature>
<keyword evidence="4" id="KW-1185">Reference proteome</keyword>
<evidence type="ECO:0000256" key="1">
    <source>
        <dbReference type="SAM" id="MobiDB-lite"/>
    </source>
</evidence>
<keyword evidence="2" id="KW-0812">Transmembrane</keyword>
<feature type="region of interest" description="Disordered" evidence="1">
    <location>
        <begin position="178"/>
        <end position="227"/>
    </location>
</feature>
<feature type="compositionally biased region" description="Low complexity" evidence="1">
    <location>
        <begin position="82"/>
        <end position="100"/>
    </location>
</feature>
<feature type="transmembrane region" description="Helical" evidence="2">
    <location>
        <begin position="254"/>
        <end position="273"/>
    </location>
</feature>
<proteinExistence type="predicted"/>
<evidence type="ECO:0000313" key="3">
    <source>
        <dbReference type="EMBL" id="KAK4597234.1"/>
    </source>
</evidence>
<organism evidence="3 4">
    <name type="scientific">Quercus rubra</name>
    <name type="common">Northern red oak</name>
    <name type="synonym">Quercus borealis</name>
    <dbReference type="NCBI Taxonomy" id="3512"/>
    <lineage>
        <taxon>Eukaryota</taxon>
        <taxon>Viridiplantae</taxon>
        <taxon>Streptophyta</taxon>
        <taxon>Embryophyta</taxon>
        <taxon>Tracheophyta</taxon>
        <taxon>Spermatophyta</taxon>
        <taxon>Magnoliopsida</taxon>
        <taxon>eudicotyledons</taxon>
        <taxon>Gunneridae</taxon>
        <taxon>Pentapetalae</taxon>
        <taxon>rosids</taxon>
        <taxon>fabids</taxon>
        <taxon>Fagales</taxon>
        <taxon>Fagaceae</taxon>
        <taxon>Quercus</taxon>
    </lineage>
</organism>
<protein>
    <submittedName>
        <fullName evidence="3">Uncharacterized protein</fullName>
    </submittedName>
</protein>